<evidence type="ECO:0000256" key="5">
    <source>
        <dbReference type="ARBA" id="ARBA00022448"/>
    </source>
</evidence>
<comment type="subcellular location">
    <subcellularLocation>
        <location evidence="1">Secreted</location>
    </subcellularLocation>
</comment>
<comment type="subunit">
    <text evidence="3">Homodimer.</text>
</comment>
<dbReference type="GeneID" id="105424733"/>
<keyword evidence="7" id="KW-0964">Secreted</keyword>
<dbReference type="GO" id="GO:0005615">
    <property type="term" value="C:extracellular space"/>
    <property type="evidence" value="ECO:0007669"/>
    <property type="project" value="InterPro"/>
</dbReference>
<dbReference type="GO" id="GO:0035176">
    <property type="term" value="P:social behavior"/>
    <property type="evidence" value="ECO:0007669"/>
    <property type="project" value="InterPro"/>
</dbReference>
<dbReference type="InterPro" id="IPR006170">
    <property type="entry name" value="PBP/GOBP"/>
</dbReference>
<dbReference type="AlphaFoldDB" id="A0A6I9VYE6"/>
<keyword evidence="6" id="KW-0589">Pheromone response</keyword>
<dbReference type="RefSeq" id="XP_011633427.1">
    <property type="nucleotide sequence ID" value="XM_011635125.2"/>
</dbReference>
<dbReference type="GO" id="GO:0019236">
    <property type="term" value="P:response to pheromone"/>
    <property type="evidence" value="ECO:0007669"/>
    <property type="project" value="UniProtKB-KW"/>
</dbReference>
<organism evidence="15 16">
    <name type="scientific">Pogonomyrmex barbatus</name>
    <name type="common">red harvester ant</name>
    <dbReference type="NCBI Taxonomy" id="144034"/>
    <lineage>
        <taxon>Eukaryota</taxon>
        <taxon>Metazoa</taxon>
        <taxon>Ecdysozoa</taxon>
        <taxon>Arthropoda</taxon>
        <taxon>Hexapoda</taxon>
        <taxon>Insecta</taxon>
        <taxon>Pterygota</taxon>
        <taxon>Neoptera</taxon>
        <taxon>Endopterygota</taxon>
        <taxon>Hymenoptera</taxon>
        <taxon>Apocrita</taxon>
        <taxon>Aculeata</taxon>
        <taxon>Formicoidea</taxon>
        <taxon>Formicidae</taxon>
        <taxon>Myrmicinae</taxon>
        <taxon>Pogonomyrmex</taxon>
    </lineage>
</organism>
<dbReference type="InterPro" id="IPR022354">
    <property type="entry name" value="Pheromone-bd_protein_Gp-9"/>
</dbReference>
<keyword evidence="10" id="KW-0590">Pheromone-binding</keyword>
<evidence type="ECO:0000256" key="12">
    <source>
        <dbReference type="ARBA" id="ARBA00024844"/>
    </source>
</evidence>
<evidence type="ECO:0000256" key="4">
    <source>
        <dbReference type="ARBA" id="ARBA00018422"/>
    </source>
</evidence>
<comment type="similarity">
    <text evidence="2">Belongs to the PBP/GOBP family.</text>
</comment>
<keyword evidence="5" id="KW-0813">Transport</keyword>
<keyword evidence="8" id="KW-0085">Behavior</keyword>
<evidence type="ECO:0000256" key="13">
    <source>
        <dbReference type="ARBA" id="ARBA00032377"/>
    </source>
</evidence>
<evidence type="ECO:0000313" key="16">
    <source>
        <dbReference type="RefSeq" id="XP_011633427.1"/>
    </source>
</evidence>
<evidence type="ECO:0000256" key="8">
    <source>
        <dbReference type="ARBA" id="ARBA00022610"/>
    </source>
</evidence>
<comment type="function">
    <text evidence="12">Colony queen number, a major feature of social organization, is associated with worker genotype for Gp-9. Colonies are headed by either a single reproductive queen (monogyne form) or multiple queens (polygyne form). Differences in worker Gp-9 genotypes between social forms may cause differences in workers' abilities to recognize queens and regulate their numbers.</text>
</comment>
<gene>
    <name evidence="16" type="primary">LOC105424733</name>
</gene>
<keyword evidence="9 14" id="KW-0732">Signal</keyword>
<accession>A0A6I9VYE6</accession>
<dbReference type="OrthoDB" id="7551979at2759"/>
<sequence length="154" mass="17651">MKKLVFYICIFDVIFSIEGNPIKIGSANDNYNVCLTENNVSNNDMFTIEDVVNDRHKEPDNEEKIKKNGCVIQCLFEKMVGAEYNVEKIRDDFSKKTNAQPGEEIFIALDNCIDKTKDLTEKCEKTFALAECFMKAEKRIFPSISKNNDENTKA</sequence>
<evidence type="ECO:0000256" key="7">
    <source>
        <dbReference type="ARBA" id="ARBA00022525"/>
    </source>
</evidence>
<dbReference type="CDD" id="cd23992">
    <property type="entry name" value="PBP_GOBP"/>
    <property type="match status" value="1"/>
</dbReference>
<evidence type="ECO:0000256" key="14">
    <source>
        <dbReference type="SAM" id="SignalP"/>
    </source>
</evidence>
<dbReference type="InterPro" id="IPR036728">
    <property type="entry name" value="PBP_GOBP_sf"/>
</dbReference>
<evidence type="ECO:0000256" key="10">
    <source>
        <dbReference type="ARBA" id="ARBA00023106"/>
    </source>
</evidence>
<dbReference type="SUPFAM" id="SSF47565">
    <property type="entry name" value="Insect pheromone/odorant-binding proteins"/>
    <property type="match status" value="1"/>
</dbReference>
<evidence type="ECO:0000256" key="11">
    <source>
        <dbReference type="ARBA" id="ARBA00023157"/>
    </source>
</evidence>
<protein>
    <recommendedName>
        <fullName evidence="4">Pheromone-binding protein Gp-9</fullName>
    </recommendedName>
    <alternativeName>
        <fullName evidence="13">Putative odorant-binding protein Gp-9</fullName>
    </alternativeName>
</protein>
<dbReference type="Proteomes" id="UP000504615">
    <property type="component" value="Unplaced"/>
</dbReference>
<evidence type="ECO:0000256" key="9">
    <source>
        <dbReference type="ARBA" id="ARBA00022729"/>
    </source>
</evidence>
<feature type="signal peptide" evidence="14">
    <location>
        <begin position="1"/>
        <end position="19"/>
    </location>
</feature>
<evidence type="ECO:0000256" key="2">
    <source>
        <dbReference type="ARBA" id="ARBA00008098"/>
    </source>
</evidence>
<keyword evidence="15" id="KW-1185">Reference proteome</keyword>
<name>A0A6I9VYE6_9HYME</name>
<dbReference type="Gene3D" id="1.10.238.20">
    <property type="entry name" value="Pheromone/general odorant binding protein domain"/>
    <property type="match status" value="1"/>
</dbReference>
<feature type="chain" id="PRO_5026751944" description="Pheromone-binding protein Gp-9" evidence="14">
    <location>
        <begin position="20"/>
        <end position="154"/>
    </location>
</feature>
<proteinExistence type="inferred from homology"/>
<keyword evidence="11" id="KW-1015">Disulfide bond</keyword>
<evidence type="ECO:0000256" key="6">
    <source>
        <dbReference type="ARBA" id="ARBA00022507"/>
    </source>
</evidence>
<evidence type="ECO:0000256" key="3">
    <source>
        <dbReference type="ARBA" id="ARBA00011738"/>
    </source>
</evidence>
<dbReference type="Pfam" id="PF01395">
    <property type="entry name" value="PBP_GOBP"/>
    <property type="match status" value="1"/>
</dbReference>
<reference evidence="16" key="1">
    <citation type="submission" date="2025-08" db="UniProtKB">
        <authorList>
            <consortium name="RefSeq"/>
        </authorList>
    </citation>
    <scope>IDENTIFICATION</scope>
</reference>
<dbReference type="GO" id="GO:0005550">
    <property type="term" value="F:pheromone binding"/>
    <property type="evidence" value="ECO:0007669"/>
    <property type="project" value="UniProtKB-KW"/>
</dbReference>
<evidence type="ECO:0000256" key="1">
    <source>
        <dbReference type="ARBA" id="ARBA00004613"/>
    </source>
</evidence>
<dbReference type="PRINTS" id="PR02007">
    <property type="entry name" value="ODORANTBPGP9"/>
</dbReference>
<evidence type="ECO:0000313" key="15">
    <source>
        <dbReference type="Proteomes" id="UP000504615"/>
    </source>
</evidence>